<evidence type="ECO:0000256" key="6">
    <source>
        <dbReference type="ARBA" id="ARBA00022884"/>
    </source>
</evidence>
<evidence type="ECO:0000256" key="10">
    <source>
        <dbReference type="PROSITE-ProRule" id="PRU00626"/>
    </source>
</evidence>
<keyword evidence="6 10" id="KW-0694">RNA-binding</keyword>
<dbReference type="PANTHER" id="PTHR31846">
    <property type="entry name" value="CRS1 / YHBY (CRM) DOMAIN-CONTAINING PROTEIN"/>
    <property type="match status" value="1"/>
</dbReference>
<dbReference type="EMBL" id="BAABME010003869">
    <property type="protein sequence ID" value="GAA0160386.1"/>
    <property type="molecule type" value="Genomic_DNA"/>
</dbReference>
<dbReference type="InterPro" id="IPR001890">
    <property type="entry name" value="RNA-binding_CRM"/>
</dbReference>
<evidence type="ECO:0000256" key="5">
    <source>
        <dbReference type="ARBA" id="ARBA00022737"/>
    </source>
</evidence>
<keyword evidence="2" id="KW-0150">Chloroplast</keyword>
<dbReference type="GO" id="GO:0003729">
    <property type="term" value="F:mRNA binding"/>
    <property type="evidence" value="ECO:0007669"/>
    <property type="project" value="InterPro"/>
</dbReference>
<sequence length="722" mass="83039">MYAATLSLHPLVKSVRIQKSFITWRPLKATNEESTEQDASFIKAPTAPWMKGPLLVQENQRPTTKRDPKFLQFERTGKALFGKQGCGRGKKEMNKVYQGFEKLQRTHNSVHTQTPPLEIKFKFSSQGLFGDTQNKLDKIGIDSKKMPWVKDDKLVIKRVKKERIMSSAELNFDAFLLDRLKGEAKKIKKWVKVNKAGVNQSVIDQVRFIWRDNELAMLKFDLPLCRNMERAREITEIKTGGFVVWVNKDALFVYKGCNYHSGLNSHSSMISNIQDTESQHEVNCHDQSQDEMLGKTENDGSNLLISGTLYDREADRLLDGLGPRFIDWWGRKPLPVDADLLQEVVPGFKPPWRICLPGVRLKLTDDELTHFRMLARPLPTHFVLGRNRNLQGMAVAILKLWERCHIAKIALKVGVPNTDNEQMANELKLLTGGTLLLRNKFLIIIYRGKDFLPPHVANIVMERESDLRRYQHQEEAARLVPNEQILVPHELQGNSISGTLTEFQSIHSECMTLNNGNEKVELELRTQKEMIEKELRFERQKLFILKKKIKDSEKYLNKLNLAWQSSEPAADHEVLTDEERECLRMIGLKMDSNLILGRRGVFDGVIEGLHQHWKNREVVKVITMQRRFPQITYAAKLLTAESGGVLVSVDKLKEGHAIIIYRGKNYVRPALVQSKLPNKIDALRRSLLMQRIGSMKFFAKQKEQAISNLMDKMSALDEKIYT</sequence>
<keyword evidence="4" id="KW-0507">mRNA processing</keyword>
<dbReference type="Gene3D" id="3.30.110.60">
    <property type="entry name" value="YhbY-like"/>
    <property type="match status" value="3"/>
</dbReference>
<keyword evidence="9" id="KW-0687">Ribonucleoprotein</keyword>
<evidence type="ECO:0000256" key="4">
    <source>
        <dbReference type="ARBA" id="ARBA00022664"/>
    </source>
</evidence>
<evidence type="ECO:0000256" key="2">
    <source>
        <dbReference type="ARBA" id="ARBA00022528"/>
    </source>
</evidence>
<keyword evidence="7" id="KW-0809">Transit peptide</keyword>
<evidence type="ECO:0000313" key="13">
    <source>
        <dbReference type="Proteomes" id="UP001454036"/>
    </source>
</evidence>
<evidence type="ECO:0000256" key="9">
    <source>
        <dbReference type="ARBA" id="ARBA00023274"/>
    </source>
</evidence>
<proteinExistence type="predicted"/>
<dbReference type="GO" id="GO:0000373">
    <property type="term" value="P:Group II intron splicing"/>
    <property type="evidence" value="ECO:0007669"/>
    <property type="project" value="UniProtKB-ARBA"/>
</dbReference>
<dbReference type="PANTHER" id="PTHR31846:SF10">
    <property type="entry name" value="CHLOROPLASTIC GROUP IIA INTRON SPLICING FACILITATOR CRS1, CHLOROPLASTIC"/>
    <property type="match status" value="1"/>
</dbReference>
<evidence type="ECO:0000313" key="12">
    <source>
        <dbReference type="EMBL" id="GAA0160386.1"/>
    </source>
</evidence>
<dbReference type="GO" id="GO:1990904">
    <property type="term" value="C:ribonucleoprotein complex"/>
    <property type="evidence" value="ECO:0007669"/>
    <property type="project" value="UniProtKB-KW"/>
</dbReference>
<evidence type="ECO:0000256" key="3">
    <source>
        <dbReference type="ARBA" id="ARBA00022640"/>
    </source>
</evidence>
<dbReference type="GO" id="GO:0006397">
    <property type="term" value="P:mRNA processing"/>
    <property type="evidence" value="ECO:0007669"/>
    <property type="project" value="UniProtKB-KW"/>
</dbReference>
<dbReference type="AlphaFoldDB" id="A0AAV3QBT0"/>
<name>A0AAV3QBT0_LITER</name>
<gene>
    <name evidence="12" type="ORF">LIER_16952</name>
</gene>
<dbReference type="Pfam" id="PF01985">
    <property type="entry name" value="CRS1_YhbY"/>
    <property type="match status" value="3"/>
</dbReference>
<protein>
    <recommendedName>
        <fullName evidence="11">CRM domain-containing protein</fullName>
    </recommendedName>
</protein>
<evidence type="ECO:0000259" key="11">
    <source>
        <dbReference type="PROSITE" id="PS51295"/>
    </source>
</evidence>
<dbReference type="Proteomes" id="UP001454036">
    <property type="component" value="Unassembled WGS sequence"/>
</dbReference>
<evidence type="ECO:0000256" key="7">
    <source>
        <dbReference type="ARBA" id="ARBA00022946"/>
    </source>
</evidence>
<keyword evidence="5" id="KW-0677">Repeat</keyword>
<dbReference type="FunFam" id="3.30.110.60:FF:000002">
    <property type="entry name" value="CRS2-associated factor 1, chloroplastic"/>
    <property type="match status" value="1"/>
</dbReference>
<feature type="domain" description="CRM" evidence="11">
    <location>
        <begin position="170"/>
        <end position="266"/>
    </location>
</feature>
<dbReference type="PROSITE" id="PS51295">
    <property type="entry name" value="CRM"/>
    <property type="match status" value="3"/>
</dbReference>
<dbReference type="GO" id="GO:0009507">
    <property type="term" value="C:chloroplast"/>
    <property type="evidence" value="ECO:0007669"/>
    <property type="project" value="UniProtKB-SubCell"/>
</dbReference>
<keyword evidence="8" id="KW-0508">mRNA splicing</keyword>
<dbReference type="InterPro" id="IPR045278">
    <property type="entry name" value="CRS1/CFM2/CFM3"/>
</dbReference>
<keyword evidence="3" id="KW-0934">Plastid</keyword>
<accession>A0AAV3QBT0</accession>
<feature type="domain" description="CRM" evidence="11">
    <location>
        <begin position="361"/>
        <end position="458"/>
    </location>
</feature>
<dbReference type="SMART" id="SM01103">
    <property type="entry name" value="CRS1_YhbY"/>
    <property type="match status" value="3"/>
</dbReference>
<feature type="domain" description="CRM" evidence="11">
    <location>
        <begin position="573"/>
        <end position="673"/>
    </location>
</feature>
<evidence type="ECO:0000256" key="8">
    <source>
        <dbReference type="ARBA" id="ARBA00023187"/>
    </source>
</evidence>
<evidence type="ECO:0000256" key="1">
    <source>
        <dbReference type="ARBA" id="ARBA00004229"/>
    </source>
</evidence>
<organism evidence="12 13">
    <name type="scientific">Lithospermum erythrorhizon</name>
    <name type="common">Purple gromwell</name>
    <name type="synonym">Lithospermum officinale var. erythrorhizon</name>
    <dbReference type="NCBI Taxonomy" id="34254"/>
    <lineage>
        <taxon>Eukaryota</taxon>
        <taxon>Viridiplantae</taxon>
        <taxon>Streptophyta</taxon>
        <taxon>Embryophyta</taxon>
        <taxon>Tracheophyta</taxon>
        <taxon>Spermatophyta</taxon>
        <taxon>Magnoliopsida</taxon>
        <taxon>eudicotyledons</taxon>
        <taxon>Gunneridae</taxon>
        <taxon>Pentapetalae</taxon>
        <taxon>asterids</taxon>
        <taxon>lamiids</taxon>
        <taxon>Boraginales</taxon>
        <taxon>Boraginaceae</taxon>
        <taxon>Boraginoideae</taxon>
        <taxon>Lithospermeae</taxon>
        <taxon>Lithospermum</taxon>
    </lineage>
</organism>
<comment type="subcellular location">
    <subcellularLocation>
        <location evidence="1">Plastid</location>
        <location evidence="1">Chloroplast</location>
    </subcellularLocation>
</comment>
<reference evidence="12 13" key="1">
    <citation type="submission" date="2024-01" db="EMBL/GenBank/DDBJ databases">
        <title>The complete chloroplast genome sequence of Lithospermum erythrorhizon: insights into the phylogenetic relationship among Boraginaceae species and the maternal lineages of purple gromwells.</title>
        <authorList>
            <person name="Okada T."/>
            <person name="Watanabe K."/>
        </authorList>
    </citation>
    <scope>NUCLEOTIDE SEQUENCE [LARGE SCALE GENOMIC DNA]</scope>
</reference>
<comment type="caution">
    <text evidence="12">The sequence shown here is derived from an EMBL/GenBank/DDBJ whole genome shotgun (WGS) entry which is preliminary data.</text>
</comment>
<keyword evidence="13" id="KW-1185">Reference proteome</keyword>
<dbReference type="InterPro" id="IPR035920">
    <property type="entry name" value="YhbY-like_sf"/>
</dbReference>
<dbReference type="SUPFAM" id="SSF75471">
    <property type="entry name" value="YhbY-like"/>
    <property type="match status" value="3"/>
</dbReference>